<dbReference type="InterPro" id="IPR030395">
    <property type="entry name" value="GP_PDE_dom"/>
</dbReference>
<accession>A0ABM9XYX5</accession>
<dbReference type="PANTHER" id="PTHR46211:SF10">
    <property type="entry name" value="EXPORTED PROTEIN"/>
    <property type="match status" value="1"/>
</dbReference>
<dbReference type="Pfam" id="PF03009">
    <property type="entry name" value="GDPD"/>
    <property type="match status" value="1"/>
</dbReference>
<evidence type="ECO:0000259" key="1">
    <source>
        <dbReference type="PROSITE" id="PS51704"/>
    </source>
</evidence>
<dbReference type="InterPro" id="IPR017946">
    <property type="entry name" value="PLC-like_Pdiesterase_TIM-brl"/>
</dbReference>
<name>A0ABM9XYX5_YERBE</name>
<evidence type="ECO:0000313" key="2">
    <source>
        <dbReference type="EMBL" id="EEQ06626.1"/>
    </source>
</evidence>
<dbReference type="EMBL" id="AALC02000023">
    <property type="protein sequence ID" value="EEQ06626.1"/>
    <property type="molecule type" value="Genomic_DNA"/>
</dbReference>
<dbReference type="SUPFAM" id="SSF51695">
    <property type="entry name" value="PLC-like phosphodiesterases"/>
    <property type="match status" value="1"/>
</dbReference>
<evidence type="ECO:0000313" key="3">
    <source>
        <dbReference type="Proteomes" id="UP000010319"/>
    </source>
</evidence>
<comment type="caution">
    <text evidence="2">The sequence shown here is derived from an EMBL/GenBank/DDBJ whole genome shotgun (WGS) entry which is preliminary data.</text>
</comment>
<proteinExistence type="predicted"/>
<reference evidence="2" key="1">
    <citation type="submission" date="2008-12" db="EMBL/GenBank/DDBJ databases">
        <title>Annotation of the Yersinia bercovieri ATCC 43970 genome.</title>
        <authorList>
            <person name="Read T.D."/>
            <person name="Akmal A."/>
            <person name="Bishop-Lilly K."/>
            <person name="Chen P.E."/>
            <person name="Cook C."/>
            <person name="Kiley M.P."/>
            <person name="Lentz S."/>
            <person name="Mateczun A."/>
            <person name="Nagarajan N."/>
            <person name="Nolan N."/>
            <person name="Osborne B.I."/>
            <person name="Pop M."/>
            <person name="Sozhamannan S."/>
            <person name="Stewart A.C."/>
            <person name="Sulakvelidze A."/>
            <person name="Thomason B."/>
            <person name="Willner K."/>
            <person name="Zwick M.E."/>
        </authorList>
    </citation>
    <scope>NUCLEOTIDE SEQUENCE [LARGE SCALE GENOMIC DNA]</scope>
    <source>
        <strain evidence="2">ATCC 43970</strain>
    </source>
</reference>
<keyword evidence="3" id="KW-1185">Reference proteome</keyword>
<protein>
    <submittedName>
        <fullName evidence="2">Glycerophosphoryl diester phosphodiesterase family protein</fullName>
    </submittedName>
</protein>
<dbReference type="Proteomes" id="UP000010319">
    <property type="component" value="Unassembled WGS sequence"/>
</dbReference>
<gene>
    <name evidence="2" type="ORF">yberc0001_13080</name>
</gene>
<sequence>MATLLLSSGFAVNAQSVTSSALPPTPQIIAHRGGTADAPENTLPAIKKALDNGADAIWITLQLSKDNIPVLYRPSDLKELTNKSGKVSAYTAQQLAQVDANVAYDKNIILRLNQTFTLVFPHLMRY</sequence>
<organism evidence="2 3">
    <name type="scientific">Yersinia bercovieri ATCC 43970</name>
    <dbReference type="NCBI Taxonomy" id="349968"/>
    <lineage>
        <taxon>Bacteria</taxon>
        <taxon>Pseudomonadati</taxon>
        <taxon>Pseudomonadota</taxon>
        <taxon>Gammaproteobacteria</taxon>
        <taxon>Enterobacterales</taxon>
        <taxon>Yersiniaceae</taxon>
        <taxon>Yersinia</taxon>
    </lineage>
</organism>
<dbReference type="PANTHER" id="PTHR46211">
    <property type="entry name" value="GLYCEROPHOSPHORYL DIESTER PHOSPHODIESTERASE"/>
    <property type="match status" value="1"/>
</dbReference>
<dbReference type="PROSITE" id="PS51704">
    <property type="entry name" value="GP_PDE"/>
    <property type="match status" value="1"/>
</dbReference>
<dbReference type="Gene3D" id="3.20.20.190">
    <property type="entry name" value="Phosphatidylinositol (PI) phosphodiesterase"/>
    <property type="match status" value="1"/>
</dbReference>
<feature type="domain" description="GP-PDE" evidence="1">
    <location>
        <begin position="26"/>
        <end position="126"/>
    </location>
</feature>